<feature type="transmembrane region" description="Helical" evidence="1">
    <location>
        <begin position="72"/>
        <end position="95"/>
    </location>
</feature>
<feature type="transmembrane region" description="Helical" evidence="1">
    <location>
        <begin position="12"/>
        <end position="30"/>
    </location>
</feature>
<comment type="caution">
    <text evidence="2">The sequence shown here is derived from an EMBL/GenBank/DDBJ whole genome shotgun (WGS) entry which is preliminary data.</text>
</comment>
<protein>
    <submittedName>
        <fullName evidence="2">Uncharacterized protein</fullName>
    </submittedName>
</protein>
<organism evidence="2">
    <name type="scientific">candidate division WOR-3 bacterium</name>
    <dbReference type="NCBI Taxonomy" id="2052148"/>
    <lineage>
        <taxon>Bacteria</taxon>
        <taxon>Bacteria division WOR-3</taxon>
    </lineage>
</organism>
<sequence length="98" mass="11606">MGKTLKKLLWILYHNYVSFLTMYFIANFKIFSNIASKNPFNYLIGLIIVISIEMPLYILSERLIYKKPSLKGFVDFIYSLLIGIVYFLVFINFIFKKS</sequence>
<keyword evidence="1" id="KW-0812">Transmembrane</keyword>
<evidence type="ECO:0000256" key="1">
    <source>
        <dbReference type="SAM" id="Phobius"/>
    </source>
</evidence>
<gene>
    <name evidence="2" type="ORF">ENV67_03125</name>
</gene>
<name>A0A7C4U6T1_UNCW3</name>
<keyword evidence="1" id="KW-1133">Transmembrane helix</keyword>
<accession>A0A7C4U6T1</accession>
<evidence type="ECO:0000313" key="2">
    <source>
        <dbReference type="EMBL" id="HGW91516.1"/>
    </source>
</evidence>
<reference evidence="2" key="1">
    <citation type="journal article" date="2020" name="mSystems">
        <title>Genome- and Community-Level Interaction Insights into Carbon Utilization and Element Cycling Functions of Hydrothermarchaeota in Hydrothermal Sediment.</title>
        <authorList>
            <person name="Zhou Z."/>
            <person name="Liu Y."/>
            <person name="Xu W."/>
            <person name="Pan J."/>
            <person name="Luo Z.H."/>
            <person name="Li M."/>
        </authorList>
    </citation>
    <scope>NUCLEOTIDE SEQUENCE [LARGE SCALE GENOMIC DNA]</scope>
    <source>
        <strain evidence="2">SpSt-780</strain>
    </source>
</reference>
<feature type="transmembrane region" description="Helical" evidence="1">
    <location>
        <begin position="42"/>
        <end position="60"/>
    </location>
</feature>
<keyword evidence="1" id="KW-0472">Membrane</keyword>
<proteinExistence type="predicted"/>
<dbReference type="EMBL" id="DTHG01000037">
    <property type="protein sequence ID" value="HGW91516.1"/>
    <property type="molecule type" value="Genomic_DNA"/>
</dbReference>
<dbReference type="AlphaFoldDB" id="A0A7C4U6T1"/>